<dbReference type="InterPro" id="IPR000014">
    <property type="entry name" value="PAS"/>
</dbReference>
<dbReference type="EMBL" id="MLQS01000006">
    <property type="protein sequence ID" value="OIJ20866.1"/>
    <property type="molecule type" value="Genomic_DNA"/>
</dbReference>
<comment type="caution">
    <text evidence="6">The sequence shown here is derived from an EMBL/GenBank/DDBJ whole genome shotgun (WGS) entry which is preliminary data.</text>
</comment>
<dbReference type="InterPro" id="IPR000700">
    <property type="entry name" value="PAS-assoc_C"/>
</dbReference>
<name>A0A1S2M8E3_9BACI</name>
<dbReference type="Pfam" id="PF08447">
    <property type="entry name" value="PAS_3"/>
    <property type="match status" value="1"/>
</dbReference>
<accession>A0A1S2M8E3</accession>
<dbReference type="Gene3D" id="3.30.70.270">
    <property type="match status" value="1"/>
</dbReference>
<feature type="coiled-coil region" evidence="1">
    <location>
        <begin position="55"/>
        <end position="85"/>
    </location>
</feature>
<organism evidence="6 7">
    <name type="scientific">Anaerobacillus alkalidiazotrophicus</name>
    <dbReference type="NCBI Taxonomy" id="472963"/>
    <lineage>
        <taxon>Bacteria</taxon>
        <taxon>Bacillati</taxon>
        <taxon>Bacillota</taxon>
        <taxon>Bacilli</taxon>
        <taxon>Bacillales</taxon>
        <taxon>Bacillaceae</taxon>
        <taxon>Anaerobacillus</taxon>
    </lineage>
</organism>
<dbReference type="InterPro" id="IPR029787">
    <property type="entry name" value="Nucleotide_cyclase"/>
</dbReference>
<dbReference type="InterPro" id="IPR043128">
    <property type="entry name" value="Rev_trsase/Diguanyl_cyclase"/>
</dbReference>
<evidence type="ECO:0000259" key="5">
    <source>
        <dbReference type="PROSITE" id="PS50887"/>
    </source>
</evidence>
<dbReference type="PROSITE" id="PS50887">
    <property type="entry name" value="GGDEF"/>
    <property type="match status" value="1"/>
</dbReference>
<evidence type="ECO:0000259" key="3">
    <source>
        <dbReference type="PROSITE" id="PS50112"/>
    </source>
</evidence>
<dbReference type="Pfam" id="PF00990">
    <property type="entry name" value="GGDEF"/>
    <property type="match status" value="1"/>
</dbReference>
<feature type="domain" description="GGDEF" evidence="5">
    <location>
        <begin position="233"/>
        <end position="364"/>
    </location>
</feature>
<dbReference type="PANTHER" id="PTHR44757">
    <property type="entry name" value="DIGUANYLATE CYCLASE DGCP"/>
    <property type="match status" value="1"/>
</dbReference>
<evidence type="ECO:0000256" key="1">
    <source>
        <dbReference type="SAM" id="Coils"/>
    </source>
</evidence>
<dbReference type="InterPro" id="IPR001610">
    <property type="entry name" value="PAC"/>
</dbReference>
<dbReference type="InterPro" id="IPR035965">
    <property type="entry name" value="PAS-like_dom_sf"/>
</dbReference>
<dbReference type="InterPro" id="IPR000160">
    <property type="entry name" value="GGDEF_dom"/>
</dbReference>
<reference evidence="6 7" key="1">
    <citation type="submission" date="2016-10" db="EMBL/GenBank/DDBJ databases">
        <title>Draft genome sequences of four alkaliphilic bacteria belonging to the Anaerobacillus genus.</title>
        <authorList>
            <person name="Bassil N.M."/>
            <person name="Lloyd J.R."/>
        </authorList>
    </citation>
    <scope>NUCLEOTIDE SEQUENCE [LARGE SCALE GENOMIC DNA]</scope>
    <source>
        <strain evidence="6 7">DSM 22531</strain>
    </source>
</reference>
<dbReference type="SUPFAM" id="SSF55073">
    <property type="entry name" value="Nucleotide cyclase"/>
    <property type="match status" value="1"/>
</dbReference>
<dbReference type="SUPFAM" id="SSF55785">
    <property type="entry name" value="PYP-like sensor domain (PAS domain)"/>
    <property type="match status" value="1"/>
</dbReference>
<dbReference type="CDD" id="cd01949">
    <property type="entry name" value="GGDEF"/>
    <property type="match status" value="1"/>
</dbReference>
<dbReference type="SMART" id="SM00086">
    <property type="entry name" value="PAC"/>
    <property type="match status" value="1"/>
</dbReference>
<dbReference type="Gene3D" id="3.30.450.20">
    <property type="entry name" value="PAS domain"/>
    <property type="match status" value="1"/>
</dbReference>
<dbReference type="SMART" id="SM00267">
    <property type="entry name" value="GGDEF"/>
    <property type="match status" value="1"/>
</dbReference>
<sequence>MGYKGRFLVCSITIITTIGWLIYLYIEEESTNAFFEILIFLFFFLPVPWWLGKQYDKANYYLKKLKQRSEELQQNKSELESLFNNSASYLWSNDLTCQKITVSKGIEKIYGYNAKEFENDYNLWLSTIYPEDKGKVSSYYKQLFLGIPSKCEWRFIRKDGKVRWIESFGTPIFDKEKNLVKLNGVAYDITERKHSEEKLQHMAFHDNLTGLPNRQMLYIYLKKALAKCKRNDTMLAVMFVDLNKFKMINDTKGHDFGDKLLIEVSERLIKSVRECDFVSRKSGDEFIIVLEDITEVQAKIISERIIKSFSFPFFINGEEQNVYVSIGISIYPYDGDNIDTLINNSDKAMYLAKRLGNNIYQYFK</sequence>
<evidence type="ECO:0008006" key="8">
    <source>
        <dbReference type="Google" id="ProtNLM"/>
    </source>
</evidence>
<dbReference type="NCBIfam" id="TIGR00229">
    <property type="entry name" value="sensory_box"/>
    <property type="match status" value="1"/>
</dbReference>
<feature type="transmembrane region" description="Helical" evidence="2">
    <location>
        <begin position="7"/>
        <end position="26"/>
    </location>
</feature>
<evidence type="ECO:0000313" key="6">
    <source>
        <dbReference type="EMBL" id="OIJ20866.1"/>
    </source>
</evidence>
<dbReference type="InterPro" id="IPR052155">
    <property type="entry name" value="Biofilm_reg_signaling"/>
</dbReference>
<dbReference type="PROSITE" id="PS50113">
    <property type="entry name" value="PAC"/>
    <property type="match status" value="1"/>
</dbReference>
<dbReference type="NCBIfam" id="TIGR00254">
    <property type="entry name" value="GGDEF"/>
    <property type="match status" value="1"/>
</dbReference>
<dbReference type="PROSITE" id="PS50112">
    <property type="entry name" value="PAS"/>
    <property type="match status" value="1"/>
</dbReference>
<feature type="domain" description="PAC" evidence="4">
    <location>
        <begin position="149"/>
        <end position="201"/>
    </location>
</feature>
<keyword evidence="2" id="KW-0472">Membrane</keyword>
<evidence type="ECO:0000256" key="2">
    <source>
        <dbReference type="SAM" id="Phobius"/>
    </source>
</evidence>
<proteinExistence type="predicted"/>
<dbReference type="STRING" id="472963.BKP45_07805"/>
<protein>
    <recommendedName>
        <fullName evidence="8">GGDEF domain-containing protein</fullName>
    </recommendedName>
</protein>
<keyword evidence="7" id="KW-1185">Reference proteome</keyword>
<feature type="domain" description="PAS" evidence="3">
    <location>
        <begin position="75"/>
        <end position="147"/>
    </location>
</feature>
<dbReference type="AlphaFoldDB" id="A0A1S2M8E3"/>
<dbReference type="Proteomes" id="UP000180057">
    <property type="component" value="Unassembled WGS sequence"/>
</dbReference>
<dbReference type="PANTHER" id="PTHR44757:SF2">
    <property type="entry name" value="BIOFILM ARCHITECTURE MAINTENANCE PROTEIN MBAA"/>
    <property type="match status" value="1"/>
</dbReference>
<keyword evidence="2" id="KW-1133">Transmembrane helix</keyword>
<keyword evidence="1" id="KW-0175">Coiled coil</keyword>
<keyword evidence="2" id="KW-0812">Transmembrane</keyword>
<dbReference type="CDD" id="cd00130">
    <property type="entry name" value="PAS"/>
    <property type="match status" value="1"/>
</dbReference>
<gene>
    <name evidence="6" type="ORF">BKP45_07805</name>
</gene>
<dbReference type="InterPro" id="IPR013655">
    <property type="entry name" value="PAS_fold_3"/>
</dbReference>
<evidence type="ECO:0000313" key="7">
    <source>
        <dbReference type="Proteomes" id="UP000180057"/>
    </source>
</evidence>
<evidence type="ECO:0000259" key="4">
    <source>
        <dbReference type="PROSITE" id="PS50113"/>
    </source>
</evidence>
<feature type="transmembrane region" description="Helical" evidence="2">
    <location>
        <begin position="32"/>
        <end position="51"/>
    </location>
</feature>